<dbReference type="Gene3D" id="3.30.1330.70">
    <property type="entry name" value="Holliday junction resolvase RusA"/>
    <property type="match status" value="1"/>
</dbReference>
<keyword evidence="2" id="KW-0378">Hydrolase</keyword>
<dbReference type="Pfam" id="PF05866">
    <property type="entry name" value="RusA"/>
    <property type="match status" value="1"/>
</dbReference>
<proteinExistence type="predicted"/>
<comment type="caution">
    <text evidence="2">The sequence shown here is derived from an EMBL/GenBank/DDBJ whole genome shotgun (WGS) entry which is preliminary data.</text>
</comment>
<dbReference type="InterPro" id="IPR036614">
    <property type="entry name" value="RusA-like_sf"/>
</dbReference>
<dbReference type="EMBL" id="JADOUF010000001">
    <property type="protein sequence ID" value="MBG6141115.1"/>
    <property type="molecule type" value="Genomic_DNA"/>
</dbReference>
<dbReference type="RefSeq" id="WP_197007193.1">
    <property type="nucleotide sequence ID" value="NZ_BONS01000049.1"/>
</dbReference>
<evidence type="ECO:0000313" key="3">
    <source>
        <dbReference type="Proteomes" id="UP000622552"/>
    </source>
</evidence>
<evidence type="ECO:0000313" key="2">
    <source>
        <dbReference type="EMBL" id="MBG6141115.1"/>
    </source>
</evidence>
<sequence>MSELIASFYAYGDPAPQGSLKHVGGGRLVDSSRRLRPWRQLVTAAAREALRVSGQTEPHLGPVQVLAVLTVPKPKSAPKRIQTWPSKRPDVDKLARAILDALTDAGVWHDDAQVVELTAVKVYPDEHPLALPTTGAYIQIWSVTE</sequence>
<keyword evidence="3" id="KW-1185">Reference proteome</keyword>
<dbReference type="InterPro" id="IPR008822">
    <property type="entry name" value="Endonuclease_RusA-like"/>
</dbReference>
<dbReference type="AlphaFoldDB" id="A0A8J7GNK4"/>
<dbReference type="EC" id="3.1.22.4" evidence="2"/>
<name>A0A8J7GNK4_9ACTN</name>
<evidence type="ECO:0000313" key="1">
    <source>
        <dbReference type="EMBL" id="MBG6140669.1"/>
    </source>
</evidence>
<protein>
    <submittedName>
        <fullName evidence="2">Crossover junction endodeoxyribonuclease RusA</fullName>
        <ecNumber evidence="2">3.1.22.4</ecNumber>
    </submittedName>
</protein>
<dbReference type="GO" id="GO:0006281">
    <property type="term" value="P:DNA repair"/>
    <property type="evidence" value="ECO:0007669"/>
    <property type="project" value="InterPro"/>
</dbReference>
<dbReference type="GO" id="GO:0016787">
    <property type="term" value="F:hydrolase activity"/>
    <property type="evidence" value="ECO:0007669"/>
    <property type="project" value="UniProtKB-KW"/>
</dbReference>
<dbReference type="GO" id="GO:0000287">
    <property type="term" value="F:magnesium ion binding"/>
    <property type="evidence" value="ECO:0007669"/>
    <property type="project" value="InterPro"/>
</dbReference>
<accession>A0A8J7GNK4</accession>
<gene>
    <name evidence="1" type="ORF">IW245_006863</name>
    <name evidence="2" type="ORF">IW245_007309</name>
</gene>
<dbReference type="Proteomes" id="UP000622552">
    <property type="component" value="Unassembled WGS sequence"/>
</dbReference>
<organism evidence="2 3">
    <name type="scientific">Longispora fulva</name>
    <dbReference type="NCBI Taxonomy" id="619741"/>
    <lineage>
        <taxon>Bacteria</taxon>
        <taxon>Bacillati</taxon>
        <taxon>Actinomycetota</taxon>
        <taxon>Actinomycetes</taxon>
        <taxon>Micromonosporales</taxon>
        <taxon>Micromonosporaceae</taxon>
        <taxon>Longispora</taxon>
    </lineage>
</organism>
<dbReference type="EMBL" id="JADOUF010000001">
    <property type="protein sequence ID" value="MBG6140669.1"/>
    <property type="molecule type" value="Genomic_DNA"/>
</dbReference>
<dbReference type="SUPFAM" id="SSF103084">
    <property type="entry name" value="Holliday junction resolvase RusA"/>
    <property type="match status" value="1"/>
</dbReference>
<reference evidence="2" key="1">
    <citation type="submission" date="2020-11" db="EMBL/GenBank/DDBJ databases">
        <title>Sequencing the genomes of 1000 actinobacteria strains.</title>
        <authorList>
            <person name="Klenk H.-P."/>
        </authorList>
    </citation>
    <scope>NUCLEOTIDE SEQUENCE</scope>
    <source>
        <strain evidence="2">DSM 45356</strain>
    </source>
</reference>
<dbReference type="GO" id="GO:0006310">
    <property type="term" value="P:DNA recombination"/>
    <property type="evidence" value="ECO:0007669"/>
    <property type="project" value="InterPro"/>
</dbReference>